<dbReference type="InterPro" id="IPR036249">
    <property type="entry name" value="Thioredoxin-like_sf"/>
</dbReference>
<reference evidence="4 5" key="1">
    <citation type="submission" date="2023-06" db="EMBL/GenBank/DDBJ databases">
        <title>Black Yeasts Isolated from many extreme environments.</title>
        <authorList>
            <person name="Coleine C."/>
            <person name="Stajich J.E."/>
            <person name="Selbmann L."/>
        </authorList>
    </citation>
    <scope>NUCLEOTIDE SEQUENCE [LARGE SCALE GENOMIC DNA]</scope>
    <source>
        <strain evidence="4 5">CCFEE 5887</strain>
    </source>
</reference>
<keyword evidence="5" id="KW-1185">Reference proteome</keyword>
<dbReference type="SUPFAM" id="SSF47616">
    <property type="entry name" value="GST C-terminal domain-like"/>
    <property type="match status" value="1"/>
</dbReference>
<dbReference type="Pfam" id="PF13409">
    <property type="entry name" value="GST_N_2"/>
    <property type="match status" value="1"/>
</dbReference>
<evidence type="ECO:0000313" key="5">
    <source>
        <dbReference type="Proteomes" id="UP001345827"/>
    </source>
</evidence>
<protein>
    <recommendedName>
        <fullName evidence="6">Glutathione S-transferase</fullName>
    </recommendedName>
</protein>
<dbReference type="GO" id="GO:0005737">
    <property type="term" value="C:cytoplasm"/>
    <property type="evidence" value="ECO:0007669"/>
    <property type="project" value="TreeGrafter"/>
</dbReference>
<evidence type="ECO:0000313" key="4">
    <source>
        <dbReference type="EMBL" id="KAK5533963.1"/>
    </source>
</evidence>
<name>A0AAV9Q4R7_9PEZI</name>
<evidence type="ECO:0000259" key="2">
    <source>
        <dbReference type="PROSITE" id="PS50404"/>
    </source>
</evidence>
<dbReference type="Gene3D" id="1.20.1050.10">
    <property type="match status" value="1"/>
</dbReference>
<dbReference type="CDD" id="cd00570">
    <property type="entry name" value="GST_N_family"/>
    <property type="match status" value="1"/>
</dbReference>
<feature type="domain" description="GST C-terminal" evidence="3">
    <location>
        <begin position="106"/>
        <end position="248"/>
    </location>
</feature>
<organism evidence="4 5">
    <name type="scientific">Vermiconidia calcicola</name>
    <dbReference type="NCBI Taxonomy" id="1690605"/>
    <lineage>
        <taxon>Eukaryota</taxon>
        <taxon>Fungi</taxon>
        <taxon>Dikarya</taxon>
        <taxon>Ascomycota</taxon>
        <taxon>Pezizomycotina</taxon>
        <taxon>Dothideomycetes</taxon>
        <taxon>Dothideomycetidae</taxon>
        <taxon>Mycosphaerellales</taxon>
        <taxon>Extremaceae</taxon>
        <taxon>Vermiconidia</taxon>
    </lineage>
</organism>
<evidence type="ECO:0008006" key="6">
    <source>
        <dbReference type="Google" id="ProtNLM"/>
    </source>
</evidence>
<dbReference type="InterPro" id="IPR050983">
    <property type="entry name" value="GST_Omega/HSP26"/>
</dbReference>
<feature type="region of interest" description="Disordered" evidence="1">
    <location>
        <begin position="1"/>
        <end position="21"/>
    </location>
</feature>
<dbReference type="PROSITE" id="PS50405">
    <property type="entry name" value="GST_CTER"/>
    <property type="match status" value="1"/>
</dbReference>
<dbReference type="InterPro" id="IPR036282">
    <property type="entry name" value="Glutathione-S-Trfase_C_sf"/>
</dbReference>
<dbReference type="PANTHER" id="PTHR43968">
    <property type="match status" value="1"/>
</dbReference>
<dbReference type="PANTHER" id="PTHR43968:SF8">
    <property type="entry name" value="S-TRANSFERASE, PUTATIVE (AFU_ORTHOLOGUE AFUA_2G00590)-RELATED"/>
    <property type="match status" value="1"/>
</dbReference>
<dbReference type="InterPro" id="IPR010987">
    <property type="entry name" value="Glutathione-S-Trfase_C-like"/>
</dbReference>
<dbReference type="CDD" id="cd00299">
    <property type="entry name" value="GST_C_family"/>
    <property type="match status" value="1"/>
</dbReference>
<accession>A0AAV9Q4R7</accession>
<dbReference type="Proteomes" id="UP001345827">
    <property type="component" value="Unassembled WGS sequence"/>
</dbReference>
<gene>
    <name evidence="4" type="ORF">LTR25_006943</name>
</gene>
<comment type="caution">
    <text evidence="4">The sequence shown here is derived from an EMBL/GenBank/DDBJ whole genome shotgun (WGS) entry which is preliminary data.</text>
</comment>
<dbReference type="InterPro" id="IPR040079">
    <property type="entry name" value="Glutathione_S-Trfase"/>
</dbReference>
<feature type="compositionally biased region" description="Low complexity" evidence="1">
    <location>
        <begin position="1"/>
        <end position="19"/>
    </location>
</feature>
<dbReference type="SUPFAM" id="SSF52833">
    <property type="entry name" value="Thioredoxin-like"/>
    <property type="match status" value="1"/>
</dbReference>
<dbReference type="AlphaFoldDB" id="A0AAV9Q4R7"/>
<proteinExistence type="predicted"/>
<dbReference type="Gene3D" id="3.40.30.10">
    <property type="entry name" value="Glutaredoxin"/>
    <property type="match status" value="1"/>
</dbReference>
<dbReference type="EMBL" id="JAXLQG010000012">
    <property type="protein sequence ID" value="KAK5533963.1"/>
    <property type="molecule type" value="Genomic_DNA"/>
</dbReference>
<sequence length="257" mass="28303">MASNATTATATTNGTNGSSDPEIILYTNHGCPWAHRAHIALKELGLSYKEVIIDLDTPREPWYLEINPRGLVPTISYNGAIITESAVVAQFLADAHHPSHLVPPTTSVANALYRARLDFFVDAFFSKAMPLIFAGQRAQSDADKDDAAQELVKVVVKEMEPLFNWTNSSPFFGGSDRLTLAEVLTGPFVLRLLALSKPEYGIVSPKVTALLEERAPNFMAWAAKVVQESSVTYIWDEKRVAERTKARFAKLAAEKKL</sequence>
<dbReference type="PROSITE" id="PS50404">
    <property type="entry name" value="GST_NTER"/>
    <property type="match status" value="1"/>
</dbReference>
<evidence type="ECO:0000256" key="1">
    <source>
        <dbReference type="SAM" id="MobiDB-lite"/>
    </source>
</evidence>
<evidence type="ECO:0000259" key="3">
    <source>
        <dbReference type="PROSITE" id="PS50405"/>
    </source>
</evidence>
<dbReference type="InterPro" id="IPR004045">
    <property type="entry name" value="Glutathione_S-Trfase_N"/>
</dbReference>
<feature type="domain" description="GST N-terminal" evidence="2">
    <location>
        <begin position="21"/>
        <end position="100"/>
    </location>
</feature>
<dbReference type="SFLD" id="SFLDG00358">
    <property type="entry name" value="Main_(cytGST)"/>
    <property type="match status" value="1"/>
</dbReference>
<dbReference type="SFLD" id="SFLDS00019">
    <property type="entry name" value="Glutathione_Transferase_(cytos"/>
    <property type="match status" value="1"/>
</dbReference>